<dbReference type="PANTHER" id="PTHR43798:SF33">
    <property type="entry name" value="HYDROLASE, PUTATIVE (AFU_ORTHOLOGUE AFUA_2G14860)-RELATED"/>
    <property type="match status" value="1"/>
</dbReference>
<dbReference type="RefSeq" id="WP_169260923.1">
    <property type="nucleotide sequence ID" value="NZ_WTVQ01000021.1"/>
</dbReference>
<sequence>MKQILVGETRLEYVRLPSSHPREGAPSIVFLHEGLGSVAMWRDFPQKVADASGCEAVVYSRAGYGRSDPAQLPYSVRYMHEEGLTVLPRLLDALEIERPILFGHSDGGSIALICAGGTDTRLAGVVAMAPHVLVEDISVASIAQAKVAWQTTDLSARLGKYHADVDAAFWGWNDIWLHPDFRAWNIEEYVPNIACPVLAIQGEDDEYGTMDQIDRIAAKARDVELVKLADCRHSPHKDQPEAVIAAVAEFVNRILD</sequence>
<gene>
    <name evidence="2" type="ORF">GPA25_13450</name>
</gene>
<accession>A0ABX1QEF1</accession>
<organism evidence="2 3">
    <name type="scientific">Aromatoleum diolicum</name>
    <dbReference type="NCBI Taxonomy" id="75796"/>
    <lineage>
        <taxon>Bacteria</taxon>
        <taxon>Pseudomonadati</taxon>
        <taxon>Pseudomonadota</taxon>
        <taxon>Betaproteobacteria</taxon>
        <taxon>Rhodocyclales</taxon>
        <taxon>Rhodocyclaceae</taxon>
        <taxon>Aromatoleum</taxon>
    </lineage>
</organism>
<proteinExistence type="predicted"/>
<dbReference type="Gene3D" id="3.40.50.1820">
    <property type="entry name" value="alpha/beta hydrolase"/>
    <property type="match status" value="1"/>
</dbReference>
<evidence type="ECO:0000259" key="1">
    <source>
        <dbReference type="Pfam" id="PF12697"/>
    </source>
</evidence>
<protein>
    <submittedName>
        <fullName evidence="2">Alpha/beta fold hydrolase</fullName>
    </submittedName>
</protein>
<name>A0ABX1QEF1_9RHOO</name>
<dbReference type="EMBL" id="WTVQ01000021">
    <property type="protein sequence ID" value="NMG75767.1"/>
    <property type="molecule type" value="Genomic_DNA"/>
</dbReference>
<dbReference type="InterPro" id="IPR000073">
    <property type="entry name" value="AB_hydrolase_1"/>
</dbReference>
<dbReference type="Proteomes" id="UP000648984">
    <property type="component" value="Unassembled WGS sequence"/>
</dbReference>
<evidence type="ECO:0000313" key="3">
    <source>
        <dbReference type="Proteomes" id="UP000648984"/>
    </source>
</evidence>
<keyword evidence="3" id="KW-1185">Reference proteome</keyword>
<reference evidence="2 3" key="1">
    <citation type="submission" date="2019-12" db="EMBL/GenBank/DDBJ databases">
        <title>Comparative genomics gives insights into the taxonomy of the Azoarcus-Aromatoleum group and reveals separate origins of nif in the plant-associated Azoarcus and non-plant-associated Aromatoleum sub-groups.</title>
        <authorList>
            <person name="Lafos M."/>
            <person name="Maluk M."/>
            <person name="Batista M."/>
            <person name="Junghare M."/>
            <person name="Carmona M."/>
            <person name="Faoro H."/>
            <person name="Cruz L.M."/>
            <person name="Battistoni F."/>
            <person name="De Souza E."/>
            <person name="Pedrosa F."/>
            <person name="Chen W.-M."/>
            <person name="Poole P.S."/>
            <person name="Dixon R.A."/>
            <person name="James E.K."/>
        </authorList>
    </citation>
    <scope>NUCLEOTIDE SEQUENCE [LARGE SCALE GENOMIC DNA]</scope>
    <source>
        <strain evidence="2 3">22Lin</strain>
    </source>
</reference>
<dbReference type="GO" id="GO:0016787">
    <property type="term" value="F:hydrolase activity"/>
    <property type="evidence" value="ECO:0007669"/>
    <property type="project" value="UniProtKB-KW"/>
</dbReference>
<dbReference type="InterPro" id="IPR029058">
    <property type="entry name" value="AB_hydrolase_fold"/>
</dbReference>
<feature type="domain" description="AB hydrolase-1" evidence="1">
    <location>
        <begin position="28"/>
        <end position="246"/>
    </location>
</feature>
<dbReference type="InterPro" id="IPR050266">
    <property type="entry name" value="AB_hydrolase_sf"/>
</dbReference>
<dbReference type="SUPFAM" id="SSF53474">
    <property type="entry name" value="alpha/beta-Hydrolases"/>
    <property type="match status" value="1"/>
</dbReference>
<dbReference type="Pfam" id="PF12697">
    <property type="entry name" value="Abhydrolase_6"/>
    <property type="match status" value="1"/>
</dbReference>
<dbReference type="PANTHER" id="PTHR43798">
    <property type="entry name" value="MONOACYLGLYCEROL LIPASE"/>
    <property type="match status" value="1"/>
</dbReference>
<evidence type="ECO:0000313" key="2">
    <source>
        <dbReference type="EMBL" id="NMG75767.1"/>
    </source>
</evidence>
<comment type="caution">
    <text evidence="2">The sequence shown here is derived from an EMBL/GenBank/DDBJ whole genome shotgun (WGS) entry which is preliminary data.</text>
</comment>
<keyword evidence="2" id="KW-0378">Hydrolase</keyword>